<evidence type="ECO:0000256" key="6">
    <source>
        <dbReference type="SAM" id="Phobius"/>
    </source>
</evidence>
<feature type="transmembrane region" description="Helical" evidence="6">
    <location>
        <begin position="213"/>
        <end position="231"/>
    </location>
</feature>
<evidence type="ECO:0000256" key="1">
    <source>
        <dbReference type="ARBA" id="ARBA00004651"/>
    </source>
</evidence>
<dbReference type="PANTHER" id="PTHR47089">
    <property type="entry name" value="ABC TRANSPORTER, PERMEASE PROTEIN"/>
    <property type="match status" value="1"/>
</dbReference>
<evidence type="ECO:0000313" key="7">
    <source>
        <dbReference type="EMBL" id="WGS65823.1"/>
    </source>
</evidence>
<accession>A0ABY8PT53</accession>
<keyword evidence="5 6" id="KW-0472">Membrane</keyword>
<dbReference type="PANTHER" id="PTHR47089:SF1">
    <property type="entry name" value="GUANOSINE ABC TRANSPORTER PERMEASE PROTEIN NUPP"/>
    <property type="match status" value="1"/>
</dbReference>
<keyword evidence="3 6" id="KW-0812">Transmembrane</keyword>
<feature type="transmembrane region" description="Helical" evidence="6">
    <location>
        <begin position="12"/>
        <end position="32"/>
    </location>
</feature>
<dbReference type="RefSeq" id="WP_281000623.1">
    <property type="nucleotide sequence ID" value="NZ_CP069362.1"/>
</dbReference>
<feature type="transmembrane region" description="Helical" evidence="6">
    <location>
        <begin position="134"/>
        <end position="154"/>
    </location>
</feature>
<dbReference type="InterPro" id="IPR001851">
    <property type="entry name" value="ABC_transp_permease"/>
</dbReference>
<dbReference type="EMBL" id="CP069362">
    <property type="protein sequence ID" value="WGS65823.1"/>
    <property type="molecule type" value="Genomic_DNA"/>
</dbReference>
<name>A0ABY8PT53_9BACT</name>
<dbReference type="CDD" id="cd06580">
    <property type="entry name" value="TM_PBP1_transp_TpRbsC_like"/>
    <property type="match status" value="1"/>
</dbReference>
<gene>
    <name evidence="7" type="ORF">JRV97_04545</name>
</gene>
<comment type="subcellular location">
    <subcellularLocation>
        <location evidence="1">Cell membrane</location>
        <topology evidence="1">Multi-pass membrane protein</topology>
    </subcellularLocation>
</comment>
<keyword evidence="2" id="KW-1003">Cell membrane</keyword>
<evidence type="ECO:0000313" key="8">
    <source>
        <dbReference type="Proteomes" id="UP001232493"/>
    </source>
</evidence>
<organism evidence="7 8">
    <name type="scientific">Marinitoga aeolica</name>
    <dbReference type="NCBI Taxonomy" id="2809031"/>
    <lineage>
        <taxon>Bacteria</taxon>
        <taxon>Thermotogati</taxon>
        <taxon>Thermotogota</taxon>
        <taxon>Thermotogae</taxon>
        <taxon>Petrotogales</taxon>
        <taxon>Petrotogaceae</taxon>
        <taxon>Marinitoga</taxon>
    </lineage>
</organism>
<protein>
    <submittedName>
        <fullName evidence="7">ABC transporter permease</fullName>
    </submittedName>
</protein>
<reference evidence="7 8" key="1">
    <citation type="submission" date="2021-02" db="EMBL/GenBank/DDBJ databases">
        <title>Characterization of Marinitoga sp. nov. str. BP5-C20A.</title>
        <authorList>
            <person name="Erauso G."/>
            <person name="Postec A."/>
        </authorList>
    </citation>
    <scope>NUCLEOTIDE SEQUENCE [LARGE SCALE GENOMIC DNA]</scope>
    <source>
        <strain evidence="7 8">BP5-C20A</strain>
    </source>
</reference>
<evidence type="ECO:0000256" key="2">
    <source>
        <dbReference type="ARBA" id="ARBA00022475"/>
    </source>
</evidence>
<dbReference type="Pfam" id="PF02653">
    <property type="entry name" value="BPD_transp_2"/>
    <property type="match status" value="1"/>
</dbReference>
<evidence type="ECO:0000256" key="4">
    <source>
        <dbReference type="ARBA" id="ARBA00022989"/>
    </source>
</evidence>
<evidence type="ECO:0000256" key="5">
    <source>
        <dbReference type="ARBA" id="ARBA00023136"/>
    </source>
</evidence>
<dbReference type="Proteomes" id="UP001232493">
    <property type="component" value="Chromosome"/>
</dbReference>
<feature type="transmembrane region" description="Helical" evidence="6">
    <location>
        <begin position="77"/>
        <end position="99"/>
    </location>
</feature>
<sequence length="384" mass="42580">MKSTKRYEVYRTAIAIGIALLLGYVLILITVFPKGDMAFFDKLKSAIKDANDAFRTFLISPILKHRRGHWVFNLRGFIQWINESVPIMITGLAVSLIFTAKHFNIGAEGQLFLGAAIATGAAIYFPSIPIITPIVVILIASLVGAGWSAIPGYLKSKWNASEVVTSLMLNYVALYMGLFIIKTFLRDPNAGQLVSLKFSDSATLFLLNTRYRWHSGILIALGMSFALWFVMKKTTWGYKVRLIGNNKHFAYHSGINTQKTFFQVHLLSGAIAGTAGIIELLGYYGRFVWLYSPGYGWDGIIIATLARNNPIYVPIAALFLSYIRVGAKTMGRYTNIPPEMVSILQATIILLVTAEAFLSQMRQKAIEKEARSTEEAIAGGDINE</sequence>
<feature type="transmembrane region" description="Helical" evidence="6">
    <location>
        <begin position="166"/>
        <end position="185"/>
    </location>
</feature>
<feature type="transmembrane region" description="Helical" evidence="6">
    <location>
        <begin position="264"/>
        <end position="284"/>
    </location>
</feature>
<proteinExistence type="predicted"/>
<keyword evidence="8" id="KW-1185">Reference proteome</keyword>
<evidence type="ECO:0000256" key="3">
    <source>
        <dbReference type="ARBA" id="ARBA00022692"/>
    </source>
</evidence>
<keyword evidence="4 6" id="KW-1133">Transmembrane helix</keyword>
<feature type="transmembrane region" description="Helical" evidence="6">
    <location>
        <begin position="111"/>
        <end position="128"/>
    </location>
</feature>